<dbReference type="Proteomes" id="UP000677228">
    <property type="component" value="Unassembled WGS sequence"/>
</dbReference>
<evidence type="ECO:0000313" key="2">
    <source>
        <dbReference type="EMBL" id="CAF1613067.1"/>
    </source>
</evidence>
<evidence type="ECO:0000313" key="4">
    <source>
        <dbReference type="Proteomes" id="UP000677228"/>
    </source>
</evidence>
<evidence type="ECO:0000256" key="1">
    <source>
        <dbReference type="SAM" id="Phobius"/>
    </source>
</evidence>
<dbReference type="Proteomes" id="UP000682733">
    <property type="component" value="Unassembled WGS sequence"/>
</dbReference>
<reference evidence="2" key="1">
    <citation type="submission" date="2021-02" db="EMBL/GenBank/DDBJ databases">
        <authorList>
            <person name="Nowell W R."/>
        </authorList>
    </citation>
    <scope>NUCLEOTIDE SEQUENCE</scope>
</reference>
<keyword evidence="1" id="KW-0472">Membrane</keyword>
<feature type="non-terminal residue" evidence="2">
    <location>
        <position position="1"/>
    </location>
</feature>
<accession>A0A8S2G4R2</accession>
<evidence type="ECO:0000313" key="3">
    <source>
        <dbReference type="EMBL" id="CAF4428336.1"/>
    </source>
</evidence>
<feature type="transmembrane region" description="Helical" evidence="1">
    <location>
        <begin position="23"/>
        <end position="47"/>
    </location>
</feature>
<gene>
    <name evidence="2" type="ORF">OVA965_LOCUS42765</name>
    <name evidence="3" type="ORF">TMI583_LOCUS44777</name>
</gene>
<sequence length="63" mass="7341">NDDWGNFSGLNSKEIRRVFIRKVYIILMVQLLVTFGFIALCHFTPAIKSYVRSPGGQWVYWTS</sequence>
<proteinExistence type="predicted"/>
<organism evidence="2 4">
    <name type="scientific">Didymodactylos carnosus</name>
    <dbReference type="NCBI Taxonomy" id="1234261"/>
    <lineage>
        <taxon>Eukaryota</taxon>
        <taxon>Metazoa</taxon>
        <taxon>Spiralia</taxon>
        <taxon>Gnathifera</taxon>
        <taxon>Rotifera</taxon>
        <taxon>Eurotatoria</taxon>
        <taxon>Bdelloidea</taxon>
        <taxon>Philodinida</taxon>
        <taxon>Philodinidae</taxon>
        <taxon>Didymodactylos</taxon>
    </lineage>
</organism>
<name>A0A8S2G4R2_9BILA</name>
<dbReference type="EMBL" id="CAJNOK010053744">
    <property type="protein sequence ID" value="CAF1613067.1"/>
    <property type="molecule type" value="Genomic_DNA"/>
</dbReference>
<dbReference type="EMBL" id="CAJOBA010078139">
    <property type="protein sequence ID" value="CAF4428336.1"/>
    <property type="molecule type" value="Genomic_DNA"/>
</dbReference>
<comment type="caution">
    <text evidence="2">The sequence shown here is derived from an EMBL/GenBank/DDBJ whole genome shotgun (WGS) entry which is preliminary data.</text>
</comment>
<protein>
    <submittedName>
        <fullName evidence="2">Uncharacterized protein</fullName>
    </submittedName>
</protein>
<dbReference type="AlphaFoldDB" id="A0A8S2G4R2"/>
<keyword evidence="1" id="KW-1133">Transmembrane helix</keyword>
<keyword evidence="1" id="KW-0812">Transmembrane</keyword>